<dbReference type="RefSeq" id="WP_174953027.1">
    <property type="nucleotide sequence ID" value="NZ_CABVQH010000019.1"/>
</dbReference>
<feature type="domain" description="ABC-three component systems C-terminal" evidence="1">
    <location>
        <begin position="312"/>
        <end position="402"/>
    </location>
</feature>
<sequence>MSKEKSFTEKTSADDKSIGFEYQYYYFLDRLLNLKSGQTVGLEVKDDVHTTLDADFNILVQLKHTVRSNAKGDPVALTELDSDLWKTIYNWSQIISDEAEGRKELSQQLRFVEKTEFHLVSNKSESRANEFLQILDRFHLNEDDFWALHDHVRSLESKTVDQNIKGFIGSVLNLKAEVLEAFFRRVKVELGLDDIVGRVKRSLLEKIIDPDKVDTVFNRLDSSIRADNFIAVKRGDAVLISFDDFMKRYRRIFDDGRTKKLVYPKFTPELPSDIFAQRFIRRLLEIGDISESDEELAIDYTTYKLRISRYLQQWVQEGDLVSEEIEAFHEEVFVRWRNEFRVAFRGCSTPNQIIDAAMALLITLRRDQFKLGDTELSTTLSNGELYYLSDAGQIGWHKDWSDNEQ</sequence>
<proteinExistence type="predicted"/>
<evidence type="ECO:0000259" key="1">
    <source>
        <dbReference type="Pfam" id="PF20283"/>
    </source>
</evidence>
<name>A0A6P2XIS1_BURL3</name>
<reference evidence="2 3" key="1">
    <citation type="submission" date="2019-09" db="EMBL/GenBank/DDBJ databases">
        <authorList>
            <person name="Depoorter E."/>
        </authorList>
    </citation>
    <scope>NUCLEOTIDE SEQUENCE [LARGE SCALE GENOMIC DNA]</scope>
    <source>
        <strain evidence="2">R-18109</strain>
    </source>
</reference>
<accession>A0A6P2XIS1</accession>
<gene>
    <name evidence="2" type="ORF">BLA18109_05118</name>
</gene>
<dbReference type="EMBL" id="CABVQH010000019">
    <property type="protein sequence ID" value="VWD09393.1"/>
    <property type="molecule type" value="Genomic_DNA"/>
</dbReference>
<organism evidence="2 3">
    <name type="scientific">Burkholderia lata (strain ATCC 17760 / DSM 23089 / LMG 22485 / NCIMB 9086 / R18194 / 383)</name>
    <dbReference type="NCBI Taxonomy" id="482957"/>
    <lineage>
        <taxon>Bacteria</taxon>
        <taxon>Pseudomonadati</taxon>
        <taxon>Pseudomonadota</taxon>
        <taxon>Betaproteobacteria</taxon>
        <taxon>Burkholderiales</taxon>
        <taxon>Burkholderiaceae</taxon>
        <taxon>Burkholderia</taxon>
        <taxon>Burkholderia cepacia complex</taxon>
    </lineage>
</organism>
<dbReference type="Proteomes" id="UP000494260">
    <property type="component" value="Unassembled WGS sequence"/>
</dbReference>
<evidence type="ECO:0000313" key="2">
    <source>
        <dbReference type="EMBL" id="VWD09393.1"/>
    </source>
</evidence>
<dbReference type="Pfam" id="PF20283">
    <property type="entry name" value="CTD7"/>
    <property type="match status" value="1"/>
</dbReference>
<dbReference type="InterPro" id="IPR046913">
    <property type="entry name" value="ABC-3C_CTD7"/>
</dbReference>
<protein>
    <recommendedName>
        <fullName evidence="1">ABC-three component systems C-terminal domain-containing protein</fullName>
    </recommendedName>
</protein>
<evidence type="ECO:0000313" key="3">
    <source>
        <dbReference type="Proteomes" id="UP000494260"/>
    </source>
</evidence>
<dbReference type="AlphaFoldDB" id="A0A6P2XIS1"/>